<dbReference type="AlphaFoldDB" id="A0A6N2W5E4"/>
<sequence length="60" mass="6589">MKSIDVVFERQGDCSYTRVNAGNLIALVEQVGANKTITIYGRGNVRQLKAIAREIHNAGQ</sequence>
<reference evidence="1" key="1">
    <citation type="submission" date="2019-11" db="EMBL/GenBank/DDBJ databases">
        <authorList>
            <person name="Feng L."/>
        </authorList>
    </citation>
    <scope>NUCLEOTIDE SEQUENCE</scope>
    <source>
        <strain evidence="1">CAmalonaticusLFYP1</strain>
    </source>
</reference>
<dbReference type="RefSeq" id="WP_156595459.1">
    <property type="nucleotide sequence ID" value="NZ_CACRTI010000004.1"/>
</dbReference>
<gene>
    <name evidence="1" type="ORF">CALFYP1_04270</name>
</gene>
<organism evidence="1">
    <name type="scientific">Citrobacter amalonaticus</name>
    <dbReference type="NCBI Taxonomy" id="35703"/>
    <lineage>
        <taxon>Bacteria</taxon>
        <taxon>Pseudomonadati</taxon>
        <taxon>Pseudomonadota</taxon>
        <taxon>Gammaproteobacteria</taxon>
        <taxon>Enterobacterales</taxon>
        <taxon>Enterobacteriaceae</taxon>
        <taxon>Citrobacter</taxon>
    </lineage>
</organism>
<proteinExistence type="predicted"/>
<evidence type="ECO:0000313" key="1">
    <source>
        <dbReference type="EMBL" id="VYT37283.1"/>
    </source>
</evidence>
<dbReference type="EMBL" id="CACRTI010000004">
    <property type="protein sequence ID" value="VYT37283.1"/>
    <property type="molecule type" value="Genomic_DNA"/>
</dbReference>
<name>A0A6N2W5E4_CITAM</name>
<protein>
    <submittedName>
        <fullName evidence="1">Uncharacterized protein</fullName>
    </submittedName>
</protein>
<accession>A0A6N2W5E4</accession>